<evidence type="ECO:0000256" key="5">
    <source>
        <dbReference type="ARBA" id="ARBA00048200"/>
    </source>
</evidence>
<dbReference type="Gene3D" id="3.40.50.720">
    <property type="entry name" value="NAD(P)-binding Rossmann-like Domain"/>
    <property type="match status" value="1"/>
</dbReference>
<reference evidence="8 9" key="1">
    <citation type="submission" date="2021-01" db="EMBL/GenBank/DDBJ databases">
        <title>Genome sequencing of Joostella atrarenae M1-2 (= KCTC 23194).</title>
        <authorList>
            <person name="Zakaria M.R."/>
            <person name="Lam M.Q."/>
            <person name="Chong C.S."/>
        </authorList>
    </citation>
    <scope>NUCLEOTIDE SEQUENCE [LARGE SCALE GENOMIC DNA]</scope>
    <source>
        <strain evidence="8 9">M1-2</strain>
    </source>
</reference>
<evidence type="ECO:0000256" key="1">
    <source>
        <dbReference type="ARBA" id="ARBA00004781"/>
    </source>
</evidence>
<dbReference type="Gene3D" id="3.90.25.10">
    <property type="entry name" value="UDP-galactose 4-epimerase, domain 1"/>
    <property type="match status" value="1"/>
</dbReference>
<evidence type="ECO:0000256" key="2">
    <source>
        <dbReference type="ARBA" id="ARBA00010944"/>
    </source>
</evidence>
<comment type="catalytic activity">
    <reaction evidence="5">
        <text>dTDP-beta-L-rhamnose + NADP(+) = dTDP-4-dehydro-beta-L-rhamnose + NADPH + H(+)</text>
        <dbReference type="Rhea" id="RHEA:21796"/>
        <dbReference type="ChEBI" id="CHEBI:15378"/>
        <dbReference type="ChEBI" id="CHEBI:57510"/>
        <dbReference type="ChEBI" id="CHEBI:57783"/>
        <dbReference type="ChEBI" id="CHEBI:58349"/>
        <dbReference type="ChEBI" id="CHEBI:62830"/>
        <dbReference type="EC" id="1.1.1.133"/>
    </reaction>
</comment>
<comment type="function">
    <text evidence="6">Catalyzes the reduction of dTDP-6-deoxy-L-lyxo-4-hexulose to yield dTDP-L-rhamnose.</text>
</comment>
<dbReference type="GO" id="GO:0008831">
    <property type="term" value="F:dTDP-4-dehydrorhamnose reductase activity"/>
    <property type="evidence" value="ECO:0007669"/>
    <property type="project" value="UniProtKB-EC"/>
</dbReference>
<keyword evidence="9" id="KW-1185">Reference proteome</keyword>
<dbReference type="EMBL" id="JAETXX010000004">
    <property type="protein sequence ID" value="MCF8714893.1"/>
    <property type="molecule type" value="Genomic_DNA"/>
</dbReference>
<evidence type="ECO:0000256" key="3">
    <source>
        <dbReference type="ARBA" id="ARBA00012929"/>
    </source>
</evidence>
<gene>
    <name evidence="8" type="primary">rfbD</name>
    <name evidence="8" type="ORF">JM658_08630</name>
</gene>
<dbReference type="NCBIfam" id="TIGR01214">
    <property type="entry name" value="rmlD"/>
    <property type="match status" value="1"/>
</dbReference>
<organism evidence="8 9">
    <name type="scientific">Joostella atrarenae</name>
    <dbReference type="NCBI Taxonomy" id="679257"/>
    <lineage>
        <taxon>Bacteria</taxon>
        <taxon>Pseudomonadati</taxon>
        <taxon>Bacteroidota</taxon>
        <taxon>Flavobacteriia</taxon>
        <taxon>Flavobacteriales</taxon>
        <taxon>Flavobacteriaceae</taxon>
        <taxon>Joostella</taxon>
    </lineage>
</organism>
<name>A0ABS9J390_9FLAO</name>
<protein>
    <recommendedName>
        <fullName evidence="4 6">dTDP-4-dehydrorhamnose reductase</fullName>
        <ecNumber evidence="3 6">1.1.1.133</ecNumber>
    </recommendedName>
</protein>
<dbReference type="InterPro" id="IPR036291">
    <property type="entry name" value="NAD(P)-bd_dom_sf"/>
</dbReference>
<dbReference type="Proteomes" id="UP000829517">
    <property type="component" value="Unassembled WGS sequence"/>
</dbReference>
<dbReference type="PANTHER" id="PTHR10491">
    <property type="entry name" value="DTDP-4-DEHYDRORHAMNOSE REDUCTASE"/>
    <property type="match status" value="1"/>
</dbReference>
<dbReference type="SUPFAM" id="SSF51735">
    <property type="entry name" value="NAD(P)-binding Rossmann-fold domains"/>
    <property type="match status" value="1"/>
</dbReference>
<dbReference type="RefSeq" id="WP_236958859.1">
    <property type="nucleotide sequence ID" value="NZ_JAETXX010000004.1"/>
</dbReference>
<dbReference type="EC" id="1.1.1.133" evidence="3 6"/>
<sequence>MIKILVTGASGQLGLTIRENKDNYKNVEFVFCDSYELDITNENSIVKAFKEHRPNYCVNCAAYTNVEQAEKEPKKAFLVNADGVKYLADACRIYNITLVHISTDYVFDGEKSEPYCVDDITNPINVYGKSKLQGELYVKESLLKYYIVRTSWLYSKNFGKNFYKTILEKARKGERLYITDNQEGCPTNTETLSNFIIYLILMDKRYGIYHFSDKERMTWYGFARKILKDNSFNSIEVIKDNSYKTVAKRPKYSILG</sequence>
<accession>A0ABS9J390</accession>
<dbReference type="PANTHER" id="PTHR10491:SF4">
    <property type="entry name" value="METHIONINE ADENOSYLTRANSFERASE 2 SUBUNIT BETA"/>
    <property type="match status" value="1"/>
</dbReference>
<comment type="caution">
    <text evidence="8">The sequence shown here is derived from an EMBL/GenBank/DDBJ whole genome shotgun (WGS) entry which is preliminary data.</text>
</comment>
<dbReference type="InterPro" id="IPR005913">
    <property type="entry name" value="dTDP_dehydrorham_reduct"/>
</dbReference>
<comment type="pathway">
    <text evidence="1 6">Carbohydrate biosynthesis; dTDP-L-rhamnose biosynthesis.</text>
</comment>
<dbReference type="InterPro" id="IPR029903">
    <property type="entry name" value="RmlD-like-bd"/>
</dbReference>
<keyword evidence="6 8" id="KW-0560">Oxidoreductase</keyword>
<comment type="similarity">
    <text evidence="2 6">Belongs to the dTDP-4-dehydrorhamnose reductase family.</text>
</comment>
<evidence type="ECO:0000256" key="6">
    <source>
        <dbReference type="RuleBase" id="RU364082"/>
    </source>
</evidence>
<feature type="domain" description="RmlD-like substrate binding" evidence="7">
    <location>
        <begin position="3"/>
        <end position="255"/>
    </location>
</feature>
<dbReference type="Pfam" id="PF04321">
    <property type="entry name" value="RmlD_sub_bind"/>
    <property type="match status" value="1"/>
</dbReference>
<keyword evidence="6" id="KW-0521">NADP</keyword>
<evidence type="ECO:0000256" key="4">
    <source>
        <dbReference type="ARBA" id="ARBA00017099"/>
    </source>
</evidence>
<dbReference type="CDD" id="cd05254">
    <property type="entry name" value="dTDP_HR_like_SDR_e"/>
    <property type="match status" value="1"/>
</dbReference>
<evidence type="ECO:0000313" key="8">
    <source>
        <dbReference type="EMBL" id="MCF8714893.1"/>
    </source>
</evidence>
<evidence type="ECO:0000259" key="7">
    <source>
        <dbReference type="Pfam" id="PF04321"/>
    </source>
</evidence>
<evidence type="ECO:0000313" key="9">
    <source>
        <dbReference type="Proteomes" id="UP000829517"/>
    </source>
</evidence>
<proteinExistence type="inferred from homology"/>